<dbReference type="InterPro" id="IPR053198">
    <property type="entry name" value="Gynoecium_Dev_Regulator"/>
</dbReference>
<name>A0A6L2MHL1_TANCI</name>
<dbReference type="SMART" id="SM00666">
    <property type="entry name" value="PB1"/>
    <property type="match status" value="1"/>
</dbReference>
<protein>
    <recommendedName>
        <fullName evidence="2">PB1 domain-containing protein</fullName>
    </recommendedName>
</protein>
<comment type="caution">
    <text evidence="3">The sequence shown here is derived from an EMBL/GenBank/DDBJ whole genome shotgun (WGS) entry which is preliminary data.</text>
</comment>
<dbReference type="CDD" id="cd06410">
    <property type="entry name" value="PB1_UP2"/>
    <property type="match status" value="1"/>
</dbReference>
<evidence type="ECO:0000256" key="1">
    <source>
        <dbReference type="SAM" id="MobiDB-lite"/>
    </source>
</evidence>
<sequence>MDPPSLRLMCSSGGRILPRPHDKTLCYIGGETRMITINRYTSLQTLTKRLSKTLNVNFPFIVKYQLPSEDLDSLISVANEEDLANMIDEYDRVNINSISNTLKRFRLFVFPINPDLVGVIGSLMGKNEEWFLSLLNGVDNVNTNSDLLSLDDEDEIICLKEKKGGSGQDVHSVPGSPMMDTTSSSFGSGSSSVVNLSKEREEIIDPFLQMGGYVNQQPQVQQSTGFDLVSADSLLSDYTISSQLSPLANRATDSNDSLDQSPRIHTPQQQQIQNPPCSLSMPTTQIDTQHQLQNQQLQFIHTAVPHPQYIHHQHPSGAVPVASYYQQHPHHPPMDQQNFVYYLPARQQSQGYADASPQSPLKTELPAGVYRATSSGSPRLMRLPSGRHNYVGYSEIQQAPQSMYYAAQAMPPVSAAHY</sequence>
<reference evidence="3" key="1">
    <citation type="journal article" date="2019" name="Sci. Rep.">
        <title>Draft genome of Tanacetum cinerariifolium, the natural source of mosquito coil.</title>
        <authorList>
            <person name="Yamashiro T."/>
            <person name="Shiraishi A."/>
            <person name="Satake H."/>
            <person name="Nakayama K."/>
        </authorList>
    </citation>
    <scope>NUCLEOTIDE SEQUENCE</scope>
</reference>
<feature type="compositionally biased region" description="Polar residues" evidence="1">
    <location>
        <begin position="266"/>
        <end position="278"/>
    </location>
</feature>
<dbReference type="EMBL" id="BKCJ010006406">
    <property type="protein sequence ID" value="GEU71984.1"/>
    <property type="molecule type" value="Genomic_DNA"/>
</dbReference>
<feature type="region of interest" description="Disordered" evidence="1">
    <location>
        <begin position="246"/>
        <end position="278"/>
    </location>
</feature>
<dbReference type="AlphaFoldDB" id="A0A6L2MHL1"/>
<dbReference type="Pfam" id="PF00564">
    <property type="entry name" value="PB1"/>
    <property type="match status" value="1"/>
</dbReference>
<accession>A0A6L2MHL1</accession>
<feature type="domain" description="PB1" evidence="2">
    <location>
        <begin position="20"/>
        <end position="112"/>
    </location>
</feature>
<dbReference type="PANTHER" id="PTHR31066:SF27">
    <property type="entry name" value="EXPRESSED PROTEIN"/>
    <property type="match status" value="1"/>
</dbReference>
<evidence type="ECO:0000313" key="3">
    <source>
        <dbReference type="EMBL" id="GEU71984.1"/>
    </source>
</evidence>
<organism evidence="3">
    <name type="scientific">Tanacetum cinerariifolium</name>
    <name type="common">Dalmatian daisy</name>
    <name type="synonym">Chrysanthemum cinerariifolium</name>
    <dbReference type="NCBI Taxonomy" id="118510"/>
    <lineage>
        <taxon>Eukaryota</taxon>
        <taxon>Viridiplantae</taxon>
        <taxon>Streptophyta</taxon>
        <taxon>Embryophyta</taxon>
        <taxon>Tracheophyta</taxon>
        <taxon>Spermatophyta</taxon>
        <taxon>Magnoliopsida</taxon>
        <taxon>eudicotyledons</taxon>
        <taxon>Gunneridae</taxon>
        <taxon>Pentapetalae</taxon>
        <taxon>asterids</taxon>
        <taxon>campanulids</taxon>
        <taxon>Asterales</taxon>
        <taxon>Asteraceae</taxon>
        <taxon>Asteroideae</taxon>
        <taxon>Anthemideae</taxon>
        <taxon>Anthemidinae</taxon>
        <taxon>Tanacetum</taxon>
    </lineage>
</organism>
<feature type="compositionally biased region" description="Polar residues" evidence="1">
    <location>
        <begin position="246"/>
        <end position="260"/>
    </location>
</feature>
<proteinExistence type="predicted"/>
<dbReference type="InterPro" id="IPR000270">
    <property type="entry name" value="PB1_dom"/>
</dbReference>
<evidence type="ECO:0000259" key="2">
    <source>
        <dbReference type="SMART" id="SM00666"/>
    </source>
</evidence>
<gene>
    <name evidence="3" type="ORF">Tci_043962</name>
</gene>
<dbReference type="Gene3D" id="3.10.20.90">
    <property type="entry name" value="Phosphatidylinositol 3-kinase Catalytic Subunit, Chain A, domain 1"/>
    <property type="match status" value="1"/>
</dbReference>
<dbReference type="SUPFAM" id="SSF54277">
    <property type="entry name" value="CAD &amp; PB1 domains"/>
    <property type="match status" value="1"/>
</dbReference>
<dbReference type="PANTHER" id="PTHR31066">
    <property type="entry name" value="OS05G0427100 PROTEIN-RELATED"/>
    <property type="match status" value="1"/>
</dbReference>